<comment type="caution">
    <text evidence="2">The sequence shown here is derived from an EMBL/GenBank/DDBJ whole genome shotgun (WGS) entry which is preliminary data.</text>
</comment>
<evidence type="ECO:0000313" key="3">
    <source>
        <dbReference type="Proteomes" id="UP001283361"/>
    </source>
</evidence>
<evidence type="ECO:0000256" key="1">
    <source>
        <dbReference type="SAM" id="MobiDB-lite"/>
    </source>
</evidence>
<dbReference type="AlphaFoldDB" id="A0AAE1BDZ9"/>
<feature type="compositionally biased region" description="Basic and acidic residues" evidence="1">
    <location>
        <begin position="120"/>
        <end position="136"/>
    </location>
</feature>
<accession>A0AAE1BDZ9</accession>
<dbReference type="EMBL" id="JAWDGP010000016">
    <property type="protein sequence ID" value="KAK3804397.1"/>
    <property type="molecule type" value="Genomic_DNA"/>
</dbReference>
<sequence length="136" mass="14398">MACGSSAQGVVRLLLPPTKIHGVQTTPQAVRIGGPNCQSDLAPALARASTRAHSNNRGPVEESRIALLNLSIIWPFHAAWIINELSGRAGAGQVDSCVSRGDTSPAHFARFTSVAQSKTSETREGKLEETEHTLSS</sequence>
<reference evidence="2" key="1">
    <citation type="journal article" date="2023" name="G3 (Bethesda)">
        <title>A reference genome for the long-term kleptoplast-retaining sea slug Elysia crispata morphotype clarki.</title>
        <authorList>
            <person name="Eastman K.E."/>
            <person name="Pendleton A.L."/>
            <person name="Shaikh M.A."/>
            <person name="Suttiyut T."/>
            <person name="Ogas R."/>
            <person name="Tomko P."/>
            <person name="Gavelis G."/>
            <person name="Widhalm J.R."/>
            <person name="Wisecaver J.H."/>
        </authorList>
    </citation>
    <scope>NUCLEOTIDE SEQUENCE</scope>
    <source>
        <strain evidence="2">ECLA1</strain>
    </source>
</reference>
<gene>
    <name evidence="2" type="ORF">RRG08_059367</name>
</gene>
<protein>
    <submittedName>
        <fullName evidence="2">Uncharacterized protein</fullName>
    </submittedName>
</protein>
<dbReference type="Proteomes" id="UP001283361">
    <property type="component" value="Unassembled WGS sequence"/>
</dbReference>
<organism evidence="2 3">
    <name type="scientific">Elysia crispata</name>
    <name type="common">lettuce slug</name>
    <dbReference type="NCBI Taxonomy" id="231223"/>
    <lineage>
        <taxon>Eukaryota</taxon>
        <taxon>Metazoa</taxon>
        <taxon>Spiralia</taxon>
        <taxon>Lophotrochozoa</taxon>
        <taxon>Mollusca</taxon>
        <taxon>Gastropoda</taxon>
        <taxon>Heterobranchia</taxon>
        <taxon>Euthyneura</taxon>
        <taxon>Panpulmonata</taxon>
        <taxon>Sacoglossa</taxon>
        <taxon>Placobranchoidea</taxon>
        <taxon>Plakobranchidae</taxon>
        <taxon>Elysia</taxon>
    </lineage>
</organism>
<proteinExistence type="predicted"/>
<feature type="region of interest" description="Disordered" evidence="1">
    <location>
        <begin position="114"/>
        <end position="136"/>
    </location>
</feature>
<name>A0AAE1BDZ9_9GAST</name>
<evidence type="ECO:0000313" key="2">
    <source>
        <dbReference type="EMBL" id="KAK3804397.1"/>
    </source>
</evidence>
<keyword evidence="3" id="KW-1185">Reference proteome</keyword>